<gene>
    <name evidence="1" type="ORF">ABZ510_05390</name>
</gene>
<evidence type="ECO:0000313" key="1">
    <source>
        <dbReference type="EMBL" id="MEU1951277.1"/>
    </source>
</evidence>
<comment type="caution">
    <text evidence="1">The sequence shown here is derived from an EMBL/GenBank/DDBJ whole genome shotgun (WGS) entry which is preliminary data.</text>
</comment>
<keyword evidence="2" id="KW-1185">Reference proteome</keyword>
<sequence length="159" mass="18088">MKLDLAIRELHRSERKLALDLTTLAARHKADHEVHFVARDIAGWSTEHVHRLARAGHRYGLDLDSDPRTEPRTGPVQERLSTLLGRRSEPALLLLIDLRHLHRVAAGVSLDWELLAQGAQTTRDTDLLELAERCHPETLRQMRWANSMLKILAPQILAS</sequence>
<reference evidence="1 2" key="1">
    <citation type="submission" date="2024-06" db="EMBL/GenBank/DDBJ databases">
        <title>The Natural Products Discovery Center: Release of the First 8490 Sequenced Strains for Exploring Actinobacteria Biosynthetic Diversity.</title>
        <authorList>
            <person name="Kalkreuter E."/>
            <person name="Kautsar S.A."/>
            <person name="Yang D."/>
            <person name="Bader C.D."/>
            <person name="Teijaro C.N."/>
            <person name="Fluegel L."/>
            <person name="Davis C.M."/>
            <person name="Simpson J.R."/>
            <person name="Lauterbach L."/>
            <person name="Steele A.D."/>
            <person name="Gui C."/>
            <person name="Meng S."/>
            <person name="Li G."/>
            <person name="Viehrig K."/>
            <person name="Ye F."/>
            <person name="Su P."/>
            <person name="Kiefer A.F."/>
            <person name="Nichols A."/>
            <person name="Cepeda A.J."/>
            <person name="Yan W."/>
            <person name="Fan B."/>
            <person name="Jiang Y."/>
            <person name="Adhikari A."/>
            <person name="Zheng C.-J."/>
            <person name="Schuster L."/>
            <person name="Cowan T.M."/>
            <person name="Smanski M.J."/>
            <person name="Chevrette M.G."/>
            <person name="De Carvalho L.P.S."/>
            <person name="Shen B."/>
        </authorList>
    </citation>
    <scope>NUCLEOTIDE SEQUENCE [LARGE SCALE GENOMIC DNA]</scope>
    <source>
        <strain evidence="1 2">NPDC019708</strain>
    </source>
</reference>
<dbReference type="EMBL" id="JBEYBF010000002">
    <property type="protein sequence ID" value="MEU1951277.1"/>
    <property type="molecule type" value="Genomic_DNA"/>
</dbReference>
<dbReference type="GeneID" id="96246938"/>
<proteinExistence type="predicted"/>
<dbReference type="Proteomes" id="UP001550628">
    <property type="component" value="Unassembled WGS sequence"/>
</dbReference>
<name>A0ABV2WK62_9NOCA</name>
<dbReference type="RefSeq" id="WP_030525067.1">
    <property type="nucleotide sequence ID" value="NZ_JBEXYG010000001.1"/>
</dbReference>
<organism evidence="1 2">
    <name type="scientific">Nocardia rhamnosiphila</name>
    <dbReference type="NCBI Taxonomy" id="426716"/>
    <lineage>
        <taxon>Bacteria</taxon>
        <taxon>Bacillati</taxon>
        <taxon>Actinomycetota</taxon>
        <taxon>Actinomycetes</taxon>
        <taxon>Mycobacteriales</taxon>
        <taxon>Nocardiaceae</taxon>
        <taxon>Nocardia</taxon>
    </lineage>
</organism>
<evidence type="ECO:0000313" key="2">
    <source>
        <dbReference type="Proteomes" id="UP001550628"/>
    </source>
</evidence>
<accession>A0ABV2WK62</accession>
<protein>
    <submittedName>
        <fullName evidence="1">Uncharacterized protein</fullName>
    </submittedName>
</protein>